<dbReference type="PANTHER" id="PTHR42803">
    <property type="entry name" value="ACYL-COA DEHYDROGENASE"/>
    <property type="match status" value="1"/>
</dbReference>
<organism evidence="15 16">
    <name type="scientific">Beijerinckia indica subsp. indica (strain ATCC 9039 / DSM 1715 / NCIMB 8712)</name>
    <dbReference type="NCBI Taxonomy" id="395963"/>
    <lineage>
        <taxon>Bacteria</taxon>
        <taxon>Pseudomonadati</taxon>
        <taxon>Pseudomonadota</taxon>
        <taxon>Alphaproteobacteria</taxon>
        <taxon>Hyphomicrobiales</taxon>
        <taxon>Beijerinckiaceae</taxon>
        <taxon>Beijerinckia</taxon>
    </lineage>
</organism>
<dbReference type="Proteomes" id="UP000001695">
    <property type="component" value="Chromosome"/>
</dbReference>
<evidence type="ECO:0000259" key="14">
    <source>
        <dbReference type="Pfam" id="PF12806"/>
    </source>
</evidence>
<evidence type="ECO:0000256" key="4">
    <source>
        <dbReference type="ARBA" id="ARBA00022827"/>
    </source>
</evidence>
<protein>
    <recommendedName>
        <fullName evidence="9">3-methylmercaptopropionyl-CoA dehydrogenase</fullName>
        <ecNumber evidence="8">1.3.99.41</ecNumber>
    </recommendedName>
</protein>
<dbReference type="InterPro" id="IPR037069">
    <property type="entry name" value="AcylCoA_DH/ox_N_sf"/>
</dbReference>
<dbReference type="Pfam" id="PF02770">
    <property type="entry name" value="Acyl-CoA_dh_M"/>
    <property type="match status" value="1"/>
</dbReference>
<comment type="catalytic activity">
    <reaction evidence="6">
        <text>3-(methylsulfanyl)propanoyl-CoA + oxidized [electron-transfer flavoprotein] + H(+) = 3-(methylsulfanyl)acryloyl-CoA + reduced [electron-transfer flavoprotein]</text>
        <dbReference type="Rhea" id="RHEA:52612"/>
        <dbReference type="Rhea" id="RHEA-COMP:10685"/>
        <dbReference type="Rhea" id="RHEA-COMP:10686"/>
        <dbReference type="ChEBI" id="CHEBI:15378"/>
        <dbReference type="ChEBI" id="CHEBI:57692"/>
        <dbReference type="ChEBI" id="CHEBI:58307"/>
        <dbReference type="ChEBI" id="CHEBI:82815"/>
        <dbReference type="ChEBI" id="CHEBI:84994"/>
        <dbReference type="EC" id="1.3.99.41"/>
    </reaction>
    <physiologicalReaction direction="left-to-right" evidence="6">
        <dbReference type="Rhea" id="RHEA:52613"/>
    </physiologicalReaction>
</comment>
<evidence type="ECO:0000313" key="15">
    <source>
        <dbReference type="EMBL" id="ACB96830.1"/>
    </source>
</evidence>
<dbReference type="Gene3D" id="2.40.110.10">
    <property type="entry name" value="Butyryl-CoA Dehydrogenase, subunit A, domain 2"/>
    <property type="match status" value="1"/>
</dbReference>
<evidence type="ECO:0000256" key="6">
    <source>
        <dbReference type="ARBA" id="ARBA00051388"/>
    </source>
</evidence>
<dbReference type="PANTHER" id="PTHR42803:SF1">
    <property type="entry name" value="BROAD-SPECIFICITY LINEAR ACYL-COA DEHYDROGENASE FADE5"/>
    <property type="match status" value="1"/>
</dbReference>
<evidence type="ECO:0000259" key="11">
    <source>
        <dbReference type="Pfam" id="PF00441"/>
    </source>
</evidence>
<reference evidence="16" key="1">
    <citation type="submission" date="2008-03" db="EMBL/GenBank/DDBJ databases">
        <title>Complete sequence of chromosome of Beijerinckia indica subsp. indica ATCC 9039.</title>
        <authorList>
            <consortium name="US DOE Joint Genome Institute"/>
            <person name="Copeland A."/>
            <person name="Lucas S."/>
            <person name="Lapidus A."/>
            <person name="Glavina del Rio T."/>
            <person name="Dalin E."/>
            <person name="Tice H."/>
            <person name="Bruce D."/>
            <person name="Goodwin L."/>
            <person name="Pitluck S."/>
            <person name="LaButti K."/>
            <person name="Schmutz J."/>
            <person name="Larimer F."/>
            <person name="Land M."/>
            <person name="Hauser L."/>
            <person name="Kyrpides N."/>
            <person name="Mikhailova N."/>
            <person name="Dunfield P.F."/>
            <person name="Dedysh S.N."/>
            <person name="Liesack W."/>
            <person name="Saw J.H."/>
            <person name="Alam M."/>
            <person name="Chen Y."/>
            <person name="Murrell J.C."/>
            <person name="Richardson P."/>
        </authorList>
    </citation>
    <scope>NUCLEOTIDE SEQUENCE [LARGE SCALE GENOMIC DNA]</scope>
    <source>
        <strain evidence="16">ATCC 9039 / DSM 1715 / NCIMB 8712</strain>
    </source>
</reference>
<evidence type="ECO:0000256" key="7">
    <source>
        <dbReference type="ARBA" id="ARBA00058683"/>
    </source>
</evidence>
<evidence type="ECO:0000313" key="16">
    <source>
        <dbReference type="Proteomes" id="UP000001695"/>
    </source>
</evidence>
<dbReference type="eggNOG" id="COG1960">
    <property type="taxonomic scope" value="Bacteria"/>
</dbReference>
<dbReference type="Gene3D" id="1.10.540.10">
    <property type="entry name" value="Acyl-CoA dehydrogenase/oxidase, N-terminal domain"/>
    <property type="match status" value="1"/>
</dbReference>
<dbReference type="InterPro" id="IPR025878">
    <property type="entry name" value="Acyl-CoA_dh-like_C_dom"/>
</dbReference>
<dbReference type="InterPro" id="IPR052166">
    <property type="entry name" value="Diverse_Acyl-CoA_DH"/>
</dbReference>
<feature type="domain" description="Acyl-CoA dehydrogenase/oxidase C-terminal" evidence="11">
    <location>
        <begin position="282"/>
        <end position="446"/>
    </location>
</feature>
<dbReference type="OrthoDB" id="9807883at2"/>
<dbReference type="RefSeq" id="WP_012386178.1">
    <property type="nucleotide sequence ID" value="NC_010581.1"/>
</dbReference>
<keyword evidence="16" id="KW-1185">Reference proteome</keyword>
<proteinExistence type="inferred from homology"/>
<feature type="domain" description="Acyl-CoA oxidase/dehydrogenase middle" evidence="12">
    <location>
        <begin position="162"/>
        <end position="272"/>
    </location>
</feature>
<dbReference type="EC" id="1.3.99.41" evidence="8"/>
<dbReference type="Pfam" id="PF02771">
    <property type="entry name" value="Acyl-CoA_dh_N"/>
    <property type="match status" value="1"/>
</dbReference>
<evidence type="ECO:0000256" key="1">
    <source>
        <dbReference type="ARBA" id="ARBA00001974"/>
    </source>
</evidence>
<dbReference type="Gene3D" id="1.20.140.10">
    <property type="entry name" value="Butyryl-CoA Dehydrogenase, subunit A, domain 3"/>
    <property type="match status" value="1"/>
</dbReference>
<reference evidence="15 16" key="2">
    <citation type="journal article" date="2010" name="J. Bacteriol.">
        <title>Complete genome sequence of Beijerinckia indica subsp. indica.</title>
        <authorList>
            <person name="Tamas I."/>
            <person name="Dedysh S.N."/>
            <person name="Liesack W."/>
            <person name="Stott M.B."/>
            <person name="Alam M."/>
            <person name="Murrell J.C."/>
            <person name="Dunfield P.F."/>
        </authorList>
    </citation>
    <scope>NUCLEOTIDE SEQUENCE [LARGE SCALE GENOMIC DNA]</scope>
    <source>
        <strain evidence="16">ATCC 9039 / DSM 1715 / NCIMB 8712</strain>
    </source>
</reference>
<comment type="function">
    <text evidence="7">Involved in the assimilation of dimethylsulphoniopropionate (DMSP), an important compound in the fixation of carbon in marine phytoplankton, by mediating the conversion of 3-(methylthio)propanoyl-CoA (MMPA-CoA) to 3-(methylthio)acryloyl-CoA (MTA-CoA).</text>
</comment>
<dbReference type="HOGENOM" id="CLU_018204_12_2_5"/>
<dbReference type="KEGG" id="bid:Bind_3270"/>
<evidence type="ECO:0000256" key="3">
    <source>
        <dbReference type="ARBA" id="ARBA00022630"/>
    </source>
</evidence>
<dbReference type="STRING" id="395963.Bind_3270"/>
<keyword evidence="4 10" id="KW-0274">FAD</keyword>
<dbReference type="Pfam" id="PF12806">
    <property type="entry name" value="Acyl-CoA_dh_C"/>
    <property type="match status" value="1"/>
</dbReference>
<dbReference type="InterPro" id="IPR009100">
    <property type="entry name" value="AcylCoA_DH/oxidase_NM_dom_sf"/>
</dbReference>
<name>B2ID65_BEII9</name>
<comment type="similarity">
    <text evidence="2 10">Belongs to the acyl-CoA dehydrogenase family.</text>
</comment>
<evidence type="ECO:0000259" key="12">
    <source>
        <dbReference type="Pfam" id="PF02770"/>
    </source>
</evidence>
<dbReference type="SUPFAM" id="SSF47203">
    <property type="entry name" value="Acyl-CoA dehydrogenase C-terminal domain-like"/>
    <property type="match status" value="1"/>
</dbReference>
<dbReference type="GO" id="GO:0050660">
    <property type="term" value="F:flavin adenine dinucleotide binding"/>
    <property type="evidence" value="ECO:0007669"/>
    <property type="project" value="InterPro"/>
</dbReference>
<dbReference type="FunFam" id="2.40.110.10:FF:000031">
    <property type="entry name" value="Acyl-CoA dehydrogenase, putative"/>
    <property type="match status" value="1"/>
</dbReference>
<keyword evidence="3 10" id="KW-0285">Flavoprotein</keyword>
<feature type="domain" description="Acetyl-CoA dehydrogenase-like C-terminal" evidence="14">
    <location>
        <begin position="462"/>
        <end position="584"/>
    </location>
</feature>
<evidence type="ECO:0000259" key="13">
    <source>
        <dbReference type="Pfam" id="PF02771"/>
    </source>
</evidence>
<comment type="cofactor">
    <cofactor evidence="1 10">
        <name>FAD</name>
        <dbReference type="ChEBI" id="CHEBI:57692"/>
    </cofactor>
</comment>
<evidence type="ECO:0000256" key="5">
    <source>
        <dbReference type="ARBA" id="ARBA00023002"/>
    </source>
</evidence>
<dbReference type="Pfam" id="PF00441">
    <property type="entry name" value="Acyl-CoA_dh_1"/>
    <property type="match status" value="1"/>
</dbReference>
<dbReference type="InterPro" id="IPR006091">
    <property type="entry name" value="Acyl-CoA_Oxase/DH_mid-dom"/>
</dbReference>
<dbReference type="SUPFAM" id="SSF56645">
    <property type="entry name" value="Acyl-CoA dehydrogenase NM domain-like"/>
    <property type="match status" value="1"/>
</dbReference>
<dbReference type="InterPro" id="IPR013786">
    <property type="entry name" value="AcylCoA_DH/ox_N"/>
</dbReference>
<accession>B2ID65</accession>
<keyword evidence="5 10" id="KW-0560">Oxidoreductase</keyword>
<evidence type="ECO:0000256" key="9">
    <source>
        <dbReference type="ARBA" id="ARBA00069043"/>
    </source>
</evidence>
<gene>
    <name evidence="15" type="ordered locus">Bind_3270</name>
</gene>
<evidence type="ECO:0000256" key="8">
    <source>
        <dbReference type="ARBA" id="ARBA00066694"/>
    </source>
</evidence>
<dbReference type="GO" id="GO:0016627">
    <property type="term" value="F:oxidoreductase activity, acting on the CH-CH group of donors"/>
    <property type="evidence" value="ECO:0007669"/>
    <property type="project" value="InterPro"/>
</dbReference>
<evidence type="ECO:0000256" key="10">
    <source>
        <dbReference type="RuleBase" id="RU362125"/>
    </source>
</evidence>
<dbReference type="InterPro" id="IPR036250">
    <property type="entry name" value="AcylCo_DH-like_C"/>
</dbReference>
<dbReference type="InterPro" id="IPR046373">
    <property type="entry name" value="Acyl-CoA_Oxase/DH_mid-dom_sf"/>
</dbReference>
<dbReference type="EMBL" id="CP001016">
    <property type="protein sequence ID" value="ACB96830.1"/>
    <property type="molecule type" value="Genomic_DNA"/>
</dbReference>
<evidence type="ECO:0000256" key="2">
    <source>
        <dbReference type="ARBA" id="ARBA00009347"/>
    </source>
</evidence>
<feature type="domain" description="Acyl-CoA dehydrogenase/oxidase N-terminal" evidence="13">
    <location>
        <begin position="80"/>
        <end position="157"/>
    </location>
</feature>
<dbReference type="AlphaFoldDB" id="B2ID65"/>
<sequence length="589" mass="63474">MPDYQAPVDDMVYLLKEVFKADEVFAQLPEYSEINVDLARTVLEEAGRLCANVLRPINLSGDIEGCHLENGVVRTPKGFKEAYKAYVDGAWPGLSATPEFGGQGLPRTLQILVDEMLSGSNLSFGLIPGLSRGAAETIEAHATQELKEKYLPKMIEGIWTGAMALTEAQAGSDLGLLKATATPREDGSYTVSGSKIFISSGDQDLSENVIHLVLARLPGAPAGSRGISLFLCPKFLVNEDGSLGSRNNVNVGSLEHKMGIHAQPTCVMNYDDSQGWLVGEPNRGLNAMFTMMNAERLFVGVQGLGLAEASYQTAASYAKERKQGRTPGGKDTTSIIEHPDVRKMLLTILSFVEAARALTVFTALEMDKEKAHQDEATRKTASGLIALLTPVVKAAFTDFGFEATVLGQQVLGGHGYIREWGQEQFVRDARIAMIYEGTNGIQAQDLVVRKLILDDGAPVSTFFALISQTLSESASQPGAAAIAAKLGAALELLQNVTKKLQKGDFANATDQNAAATDYLRLFALVTFGWFWLRMALVTLAKGDGADARDKRKLTLAEFFTTRILPQTASLAEQIEAGSKTLLALEADAF</sequence>
<dbReference type="InterPro" id="IPR009075">
    <property type="entry name" value="AcylCo_DH/oxidase_C"/>
</dbReference>